<name>A0A0L6UXX1_9BASI</name>
<evidence type="ECO:0000313" key="1">
    <source>
        <dbReference type="EMBL" id="KNZ53087.1"/>
    </source>
</evidence>
<comment type="caution">
    <text evidence="1">The sequence shown here is derived from an EMBL/GenBank/DDBJ whole genome shotgun (WGS) entry which is preliminary data.</text>
</comment>
<dbReference type="VEuPathDB" id="FungiDB:VP01_3348g1"/>
<protein>
    <submittedName>
        <fullName evidence="1">Uncharacterized protein</fullName>
    </submittedName>
</protein>
<organism evidence="1 2">
    <name type="scientific">Puccinia sorghi</name>
    <dbReference type="NCBI Taxonomy" id="27349"/>
    <lineage>
        <taxon>Eukaryota</taxon>
        <taxon>Fungi</taxon>
        <taxon>Dikarya</taxon>
        <taxon>Basidiomycota</taxon>
        <taxon>Pucciniomycotina</taxon>
        <taxon>Pucciniomycetes</taxon>
        <taxon>Pucciniales</taxon>
        <taxon>Pucciniaceae</taxon>
        <taxon>Puccinia</taxon>
    </lineage>
</organism>
<accession>A0A0L6UXX1</accession>
<dbReference type="EMBL" id="LAVV01008333">
    <property type="protein sequence ID" value="KNZ53087.1"/>
    <property type="molecule type" value="Genomic_DNA"/>
</dbReference>
<gene>
    <name evidence="1" type="ORF">VP01_3348g1</name>
</gene>
<evidence type="ECO:0000313" key="2">
    <source>
        <dbReference type="Proteomes" id="UP000037035"/>
    </source>
</evidence>
<dbReference type="AlphaFoldDB" id="A0A0L6UXX1"/>
<proteinExistence type="predicted"/>
<sequence length="182" mass="21208">MTWNSHCAVFTVTVHQHLVESLLEKVWSKNRSFLGLSACQLQAVDHCEDCTVTVPSHLHMQKELSQKRKISLDQMCAMFESFTLMNFLSLVIQRLMNEEHPHILRVHYAFAWFQSDAKMNLTHPSMETGLKGDQKLANEVKHGLQITLKNLMVQKRKILKNIRDPLFYTLRMTQAFLKVINE</sequence>
<keyword evidence="2" id="KW-1185">Reference proteome</keyword>
<dbReference type="Proteomes" id="UP000037035">
    <property type="component" value="Unassembled WGS sequence"/>
</dbReference>
<reference evidence="1 2" key="1">
    <citation type="submission" date="2015-08" db="EMBL/GenBank/DDBJ databases">
        <title>Next Generation Sequencing and Analysis of the Genome of Puccinia sorghi L Schw, the Causal Agent of Maize Common Rust.</title>
        <authorList>
            <person name="Rochi L."/>
            <person name="Burguener G."/>
            <person name="Darino M."/>
            <person name="Turjanski A."/>
            <person name="Kreff E."/>
            <person name="Dieguez M.J."/>
            <person name="Sacco F."/>
        </authorList>
    </citation>
    <scope>NUCLEOTIDE SEQUENCE [LARGE SCALE GENOMIC DNA]</scope>
    <source>
        <strain evidence="1 2">RO10H11247</strain>
    </source>
</reference>